<dbReference type="EC" id="5.4.99.-" evidence="8"/>
<dbReference type="FunFam" id="3.10.290.10:FF:000003">
    <property type="entry name" value="Pseudouridine synthase"/>
    <property type="match status" value="1"/>
</dbReference>
<evidence type="ECO:0000256" key="1">
    <source>
        <dbReference type="ARBA" id="ARBA00008348"/>
    </source>
</evidence>
<dbReference type="AlphaFoldDB" id="A0A3A1YCW5"/>
<dbReference type="CDD" id="cd00165">
    <property type="entry name" value="S4"/>
    <property type="match status" value="1"/>
</dbReference>
<dbReference type="GO" id="GO:0003723">
    <property type="term" value="F:RNA binding"/>
    <property type="evidence" value="ECO:0007669"/>
    <property type="project" value="UniProtKB-KW"/>
</dbReference>
<dbReference type="OrthoDB" id="9807213at2"/>
<dbReference type="PROSITE" id="PS01149">
    <property type="entry name" value="PSI_RSU"/>
    <property type="match status" value="1"/>
</dbReference>
<dbReference type="GO" id="GO:0160139">
    <property type="term" value="F:23S rRNA pseudouridine(2605) synthase activity"/>
    <property type="evidence" value="ECO:0007669"/>
    <property type="project" value="UniProtKB-EC"/>
</dbReference>
<keyword evidence="13" id="KW-1185">Reference proteome</keyword>
<comment type="caution">
    <text evidence="12">The sequence shown here is derived from an EMBL/GenBank/DDBJ whole genome shotgun (WGS) entry which is preliminary data.</text>
</comment>
<evidence type="ECO:0000313" key="13">
    <source>
        <dbReference type="Proteomes" id="UP000265964"/>
    </source>
</evidence>
<dbReference type="InterPro" id="IPR020094">
    <property type="entry name" value="TruA/RsuA/RluB/E/F_N"/>
</dbReference>
<dbReference type="PANTHER" id="PTHR47683">
    <property type="entry name" value="PSEUDOURIDINE SYNTHASE FAMILY PROTEIN-RELATED"/>
    <property type="match status" value="1"/>
</dbReference>
<keyword evidence="2" id="KW-0698">rRNA processing</keyword>
<evidence type="ECO:0000256" key="3">
    <source>
        <dbReference type="ARBA" id="ARBA00022884"/>
    </source>
</evidence>
<reference evidence="12 13" key="1">
    <citation type="submission" date="2017-08" db="EMBL/GenBank/DDBJ databases">
        <title>Reclassification of Bisgaard taxon 37 and 44.</title>
        <authorList>
            <person name="Christensen H."/>
        </authorList>
    </citation>
    <scope>NUCLEOTIDE SEQUENCE [LARGE SCALE GENOMIC DNA]</scope>
    <source>
        <strain evidence="12 13">EEAB3T1</strain>
    </source>
</reference>
<comment type="similarity">
    <text evidence="1 8">Belongs to the pseudouridine synthase RsuA family.</text>
</comment>
<keyword evidence="9" id="KW-0175">Coiled coil</keyword>
<dbReference type="EMBL" id="NRJF01000111">
    <property type="protein sequence ID" value="RIY35028.1"/>
    <property type="molecule type" value="Genomic_DNA"/>
</dbReference>
<feature type="region of interest" description="Disordered" evidence="10">
    <location>
        <begin position="397"/>
        <end position="447"/>
    </location>
</feature>
<keyword evidence="3 7" id="KW-0694">RNA-binding</keyword>
<evidence type="ECO:0000256" key="6">
    <source>
        <dbReference type="ARBA" id="ARBA00037383"/>
    </source>
</evidence>
<keyword evidence="4 8" id="KW-0413">Isomerase</keyword>
<evidence type="ECO:0000256" key="10">
    <source>
        <dbReference type="SAM" id="MobiDB-lite"/>
    </source>
</evidence>
<evidence type="ECO:0000259" key="11">
    <source>
        <dbReference type="SMART" id="SM00363"/>
    </source>
</evidence>
<dbReference type="InterPro" id="IPR020103">
    <property type="entry name" value="PsdUridine_synth_cat_dom_sf"/>
</dbReference>
<dbReference type="Pfam" id="PF01479">
    <property type="entry name" value="S4"/>
    <property type="match status" value="1"/>
</dbReference>
<dbReference type="RefSeq" id="WP_119534730.1">
    <property type="nucleotide sequence ID" value="NZ_NRJF01000111.1"/>
</dbReference>
<dbReference type="InterPro" id="IPR042092">
    <property type="entry name" value="PsdUridine_s_RsuA/RluB/E/F_cat"/>
</dbReference>
<dbReference type="GO" id="GO:0000455">
    <property type="term" value="P:enzyme-directed rRNA pseudouridine synthesis"/>
    <property type="evidence" value="ECO:0007669"/>
    <property type="project" value="UniProtKB-ARBA"/>
</dbReference>
<protein>
    <recommendedName>
        <fullName evidence="8">Pseudouridine synthase</fullName>
        <ecNumber evidence="8">5.4.99.-</ecNumber>
    </recommendedName>
</protein>
<dbReference type="InterPro" id="IPR050343">
    <property type="entry name" value="RsuA_PseudoU_synthase"/>
</dbReference>
<dbReference type="PANTHER" id="PTHR47683:SF3">
    <property type="entry name" value="RIBOSOMAL LARGE SUBUNIT PSEUDOURIDINE SYNTHASE B"/>
    <property type="match status" value="1"/>
</dbReference>
<dbReference type="NCBIfam" id="TIGR00093">
    <property type="entry name" value="pseudouridine synthase"/>
    <property type="match status" value="1"/>
</dbReference>
<dbReference type="InterPro" id="IPR018496">
    <property type="entry name" value="PsdUridine_synth_RsuA/RluB_CS"/>
</dbReference>
<comment type="function">
    <text evidence="6">Responsible for synthesis of pseudouridine from uracil-2605 in 23S ribosomal RNA.</text>
</comment>
<dbReference type="SMART" id="SM00363">
    <property type="entry name" value="S4"/>
    <property type="match status" value="1"/>
</dbReference>
<evidence type="ECO:0000256" key="5">
    <source>
        <dbReference type="ARBA" id="ARBA00036944"/>
    </source>
</evidence>
<sequence>MSISITETVLKLIKATKEKKALEKLKANEKIKKKENARKKAKLRGNLTSQEEVFEAKNLDTAYLEGLRKAKHDVADFSAKGQVTLKTVKKQKKGVRAERLHKVIARTGMCSNRKAEQLIREGRVSVNGEKAILGQQIDLNDTSIKVRIDGEIIKHRAALKESCQVLIYHKAEGEISSRKDPEGRKTVFDRLPRLSVGRWVQVGRLDANTSGLLLFTNDGELAHRLMHPSFNIERKYLCRVYGEVTDEMIKRIKKGVMLDDGIAKFDDIRPINDQEQNLDSYQQGQRKKANAWFEVTLSEGRKHEVRRIWESQDVIVSRLIRIEYAGICLNRTLSIPQSGYLEADLEEINLLRGLVGLPPETKGYASAEELNYSNSEFKRERTQHLRKIKKAIFKDSKHRSQVQKVQDEKNKEQHEKRKQLAEKISQKNKKKFSKRSGDESFVEKFYK</sequence>
<name>A0A3A1YCW5_9GAMM</name>
<dbReference type="InterPro" id="IPR006145">
    <property type="entry name" value="PsdUridine_synth_RsuA/RluA"/>
</dbReference>
<evidence type="ECO:0000256" key="2">
    <source>
        <dbReference type="ARBA" id="ARBA00022552"/>
    </source>
</evidence>
<feature type="compositionally biased region" description="Basic and acidic residues" evidence="10">
    <location>
        <begin position="435"/>
        <end position="447"/>
    </location>
</feature>
<accession>A0A3A1YCW5</accession>
<dbReference type="Gene3D" id="3.30.70.580">
    <property type="entry name" value="Pseudouridine synthase I, catalytic domain, N-terminal subdomain"/>
    <property type="match status" value="1"/>
</dbReference>
<dbReference type="InterPro" id="IPR000748">
    <property type="entry name" value="PsdUridine_synth_RsuA/RluB/E/F"/>
</dbReference>
<gene>
    <name evidence="12" type="ORF">CKF59_04235</name>
</gene>
<dbReference type="Proteomes" id="UP000265964">
    <property type="component" value="Unassembled WGS sequence"/>
</dbReference>
<evidence type="ECO:0000256" key="8">
    <source>
        <dbReference type="RuleBase" id="RU003887"/>
    </source>
</evidence>
<feature type="coiled-coil region" evidence="9">
    <location>
        <begin position="12"/>
        <end position="44"/>
    </location>
</feature>
<dbReference type="FunFam" id="3.30.70.580:FF:000009">
    <property type="entry name" value="Pseudouridine synthase"/>
    <property type="match status" value="1"/>
</dbReference>
<dbReference type="SUPFAM" id="SSF55120">
    <property type="entry name" value="Pseudouridine synthase"/>
    <property type="match status" value="1"/>
</dbReference>
<dbReference type="InterPro" id="IPR036986">
    <property type="entry name" value="S4_RNA-bd_sf"/>
</dbReference>
<evidence type="ECO:0000256" key="7">
    <source>
        <dbReference type="PROSITE-ProRule" id="PRU00182"/>
    </source>
</evidence>
<comment type="catalytic activity">
    <reaction evidence="5">
        <text>uridine(2605) in 23S rRNA = pseudouridine(2605) in 23S rRNA</text>
        <dbReference type="Rhea" id="RHEA:42520"/>
        <dbReference type="Rhea" id="RHEA-COMP:10095"/>
        <dbReference type="Rhea" id="RHEA-COMP:10096"/>
        <dbReference type="ChEBI" id="CHEBI:65314"/>
        <dbReference type="ChEBI" id="CHEBI:65315"/>
        <dbReference type="EC" id="5.4.99.22"/>
    </reaction>
</comment>
<proteinExistence type="inferred from homology"/>
<feature type="compositionally biased region" description="Basic and acidic residues" evidence="10">
    <location>
        <begin position="405"/>
        <end position="425"/>
    </location>
</feature>
<feature type="domain" description="RNA-binding S4" evidence="11">
    <location>
        <begin position="98"/>
        <end position="162"/>
    </location>
</feature>
<evidence type="ECO:0000256" key="9">
    <source>
        <dbReference type="SAM" id="Coils"/>
    </source>
</evidence>
<dbReference type="Pfam" id="PF00849">
    <property type="entry name" value="PseudoU_synth_2"/>
    <property type="match status" value="1"/>
</dbReference>
<dbReference type="PROSITE" id="PS50889">
    <property type="entry name" value="S4"/>
    <property type="match status" value="1"/>
</dbReference>
<organism evidence="12 13">
    <name type="scientific">Psittacicella gerlachiana</name>
    <dbReference type="NCBI Taxonomy" id="2028574"/>
    <lineage>
        <taxon>Bacteria</taxon>
        <taxon>Pseudomonadati</taxon>
        <taxon>Pseudomonadota</taxon>
        <taxon>Gammaproteobacteria</taxon>
        <taxon>Pasteurellales</taxon>
        <taxon>Psittacicellaceae</taxon>
        <taxon>Psittacicella</taxon>
    </lineage>
</organism>
<evidence type="ECO:0000313" key="12">
    <source>
        <dbReference type="EMBL" id="RIY35028.1"/>
    </source>
</evidence>
<dbReference type="InterPro" id="IPR002942">
    <property type="entry name" value="S4_RNA-bd"/>
</dbReference>
<evidence type="ECO:0000256" key="4">
    <source>
        <dbReference type="ARBA" id="ARBA00023235"/>
    </source>
</evidence>
<dbReference type="Gene3D" id="3.30.70.1560">
    <property type="entry name" value="Alpha-L RNA-binding motif"/>
    <property type="match status" value="1"/>
</dbReference>
<dbReference type="Gene3D" id="3.10.290.10">
    <property type="entry name" value="RNA-binding S4 domain"/>
    <property type="match status" value="1"/>
</dbReference>
<dbReference type="SUPFAM" id="SSF55174">
    <property type="entry name" value="Alpha-L RNA-binding motif"/>
    <property type="match status" value="1"/>
</dbReference>